<dbReference type="PaxDb" id="3708-A0A078I4A9"/>
<accession>A0A078I4A9</accession>
<dbReference type="STRING" id="3708.A0A078I4A9"/>
<proteinExistence type="predicted"/>
<dbReference type="EMBL" id="LK032632">
    <property type="protein sequence ID" value="CDY45660.1"/>
    <property type="molecule type" value="Genomic_DNA"/>
</dbReference>
<sequence length="74" mass="8347">MANTPPQVGLTLCLQGIQHLRRPFIVVVSIQLNRGYDCSRWKGLEYHVMHLANSRADPTAVIEKLKEIMKSLGC</sequence>
<dbReference type="AlphaFoldDB" id="A0A078I4A9"/>
<name>A0A078I4A9_BRANA</name>
<protein>
    <submittedName>
        <fullName evidence="1">BnaC09g32020D protein</fullName>
    </submittedName>
</protein>
<reference evidence="1 2" key="1">
    <citation type="journal article" date="2014" name="Science">
        <title>Plant genetics. Early allopolyploid evolution in the post-Neolithic Brassica napus oilseed genome.</title>
        <authorList>
            <person name="Chalhoub B."/>
            <person name="Denoeud F."/>
            <person name="Liu S."/>
            <person name="Parkin I.A."/>
            <person name="Tang H."/>
            <person name="Wang X."/>
            <person name="Chiquet J."/>
            <person name="Belcram H."/>
            <person name="Tong C."/>
            <person name="Samans B."/>
            <person name="Correa M."/>
            <person name="Da Silva C."/>
            <person name="Just J."/>
            <person name="Falentin C."/>
            <person name="Koh C.S."/>
            <person name="Le Clainche I."/>
            <person name="Bernard M."/>
            <person name="Bento P."/>
            <person name="Noel B."/>
            <person name="Labadie K."/>
            <person name="Alberti A."/>
            <person name="Charles M."/>
            <person name="Arnaud D."/>
            <person name="Guo H."/>
            <person name="Daviaud C."/>
            <person name="Alamery S."/>
            <person name="Jabbari K."/>
            <person name="Zhao M."/>
            <person name="Edger P.P."/>
            <person name="Chelaifa H."/>
            <person name="Tack D."/>
            <person name="Lassalle G."/>
            <person name="Mestiri I."/>
            <person name="Schnel N."/>
            <person name="Le Paslier M.C."/>
            <person name="Fan G."/>
            <person name="Renault V."/>
            <person name="Bayer P.E."/>
            <person name="Golicz A.A."/>
            <person name="Manoli S."/>
            <person name="Lee T.H."/>
            <person name="Thi V.H."/>
            <person name="Chalabi S."/>
            <person name="Hu Q."/>
            <person name="Fan C."/>
            <person name="Tollenaere R."/>
            <person name="Lu Y."/>
            <person name="Battail C."/>
            <person name="Shen J."/>
            <person name="Sidebottom C.H."/>
            <person name="Wang X."/>
            <person name="Canaguier A."/>
            <person name="Chauveau A."/>
            <person name="Berard A."/>
            <person name="Deniot G."/>
            <person name="Guan M."/>
            <person name="Liu Z."/>
            <person name="Sun F."/>
            <person name="Lim Y.P."/>
            <person name="Lyons E."/>
            <person name="Town C.D."/>
            <person name="Bancroft I."/>
            <person name="Wang X."/>
            <person name="Meng J."/>
            <person name="Ma J."/>
            <person name="Pires J.C."/>
            <person name="King G.J."/>
            <person name="Brunel D."/>
            <person name="Delourme R."/>
            <person name="Renard M."/>
            <person name="Aury J.M."/>
            <person name="Adams K.L."/>
            <person name="Batley J."/>
            <person name="Snowdon R.J."/>
            <person name="Tost J."/>
            <person name="Edwards D."/>
            <person name="Zhou Y."/>
            <person name="Hua W."/>
            <person name="Sharpe A.G."/>
            <person name="Paterson A.H."/>
            <person name="Guan C."/>
            <person name="Wincker P."/>
        </authorList>
    </citation>
    <scope>NUCLEOTIDE SEQUENCE [LARGE SCALE GENOMIC DNA]</scope>
    <source>
        <strain evidence="2">cv. Darmor-bzh</strain>
    </source>
</reference>
<dbReference type="Proteomes" id="UP000028999">
    <property type="component" value="Unassembled WGS sequence"/>
</dbReference>
<dbReference type="Gramene" id="CDY45660">
    <property type="protein sequence ID" value="CDY45660"/>
    <property type="gene ID" value="GSBRNA2T00082428001"/>
</dbReference>
<evidence type="ECO:0000313" key="2">
    <source>
        <dbReference type="Proteomes" id="UP000028999"/>
    </source>
</evidence>
<keyword evidence="2" id="KW-1185">Reference proteome</keyword>
<gene>
    <name evidence="1" type="primary">BnaC09g32020D</name>
    <name evidence="1" type="ORF">GSBRNA2T00082428001</name>
</gene>
<evidence type="ECO:0000313" key="1">
    <source>
        <dbReference type="EMBL" id="CDY45660.1"/>
    </source>
</evidence>
<organism evidence="1 2">
    <name type="scientific">Brassica napus</name>
    <name type="common">Rape</name>
    <dbReference type="NCBI Taxonomy" id="3708"/>
    <lineage>
        <taxon>Eukaryota</taxon>
        <taxon>Viridiplantae</taxon>
        <taxon>Streptophyta</taxon>
        <taxon>Embryophyta</taxon>
        <taxon>Tracheophyta</taxon>
        <taxon>Spermatophyta</taxon>
        <taxon>Magnoliopsida</taxon>
        <taxon>eudicotyledons</taxon>
        <taxon>Gunneridae</taxon>
        <taxon>Pentapetalae</taxon>
        <taxon>rosids</taxon>
        <taxon>malvids</taxon>
        <taxon>Brassicales</taxon>
        <taxon>Brassicaceae</taxon>
        <taxon>Brassiceae</taxon>
        <taxon>Brassica</taxon>
    </lineage>
</organism>